<dbReference type="InterPro" id="IPR000917">
    <property type="entry name" value="Sulfatase_N"/>
</dbReference>
<dbReference type="Gene3D" id="3.40.720.10">
    <property type="entry name" value="Alkaline Phosphatase, subunit A"/>
    <property type="match status" value="1"/>
</dbReference>
<dbReference type="InterPro" id="IPR017850">
    <property type="entry name" value="Alkaline_phosphatase_core_sf"/>
</dbReference>
<dbReference type="EC" id="3.10.1.1" evidence="4"/>
<dbReference type="GO" id="GO:0016250">
    <property type="term" value="F:N-sulfoglucosamine sulfohydrolase activity"/>
    <property type="evidence" value="ECO:0007669"/>
    <property type="project" value="UniProtKB-EC"/>
</dbReference>
<name>A0A852W613_PSEA5</name>
<evidence type="ECO:0000256" key="2">
    <source>
        <dbReference type="ARBA" id="ARBA00022801"/>
    </source>
</evidence>
<feature type="domain" description="Sulfatase N-terminal" evidence="3">
    <location>
        <begin position="8"/>
        <end position="302"/>
    </location>
</feature>
<dbReference type="CDD" id="cd16027">
    <property type="entry name" value="SGSH"/>
    <property type="match status" value="1"/>
</dbReference>
<evidence type="ECO:0000259" key="3">
    <source>
        <dbReference type="Pfam" id="PF00884"/>
    </source>
</evidence>
<gene>
    <name evidence="4" type="ORF">HDA37_004678</name>
</gene>
<dbReference type="GeneID" id="98054348"/>
<comment type="caution">
    <text evidence="4">The sequence shown here is derived from an EMBL/GenBank/DDBJ whole genome shotgun (WGS) entry which is preliminary data.</text>
</comment>
<reference evidence="4 5" key="1">
    <citation type="submission" date="2020-07" db="EMBL/GenBank/DDBJ databases">
        <title>Sequencing the genomes of 1000 actinobacteria strains.</title>
        <authorList>
            <person name="Klenk H.-P."/>
        </authorList>
    </citation>
    <scope>NUCLEOTIDE SEQUENCE [LARGE SCALE GENOMIC DNA]</scope>
    <source>
        <strain evidence="4 5">DSM 44749</strain>
    </source>
</reference>
<dbReference type="EMBL" id="JACCCZ010000001">
    <property type="protein sequence ID" value="NYG04393.1"/>
    <property type="molecule type" value="Genomic_DNA"/>
</dbReference>
<accession>A0A852W613</accession>
<keyword evidence="2 4" id="KW-0378">Hydrolase</keyword>
<dbReference type="SUPFAM" id="SSF53649">
    <property type="entry name" value="Alkaline phosphatase-like"/>
    <property type="match status" value="1"/>
</dbReference>
<dbReference type="InterPro" id="IPR050738">
    <property type="entry name" value="Sulfatase"/>
</dbReference>
<evidence type="ECO:0000313" key="4">
    <source>
        <dbReference type="EMBL" id="NYG04393.1"/>
    </source>
</evidence>
<dbReference type="GO" id="GO:0004065">
    <property type="term" value="F:arylsulfatase activity"/>
    <property type="evidence" value="ECO:0007669"/>
    <property type="project" value="TreeGrafter"/>
</dbReference>
<evidence type="ECO:0000256" key="1">
    <source>
        <dbReference type="ARBA" id="ARBA00008779"/>
    </source>
</evidence>
<comment type="similarity">
    <text evidence="1">Belongs to the sulfatase family.</text>
</comment>
<dbReference type="Proteomes" id="UP000549695">
    <property type="component" value="Unassembled WGS sequence"/>
</dbReference>
<protein>
    <submittedName>
        <fullName evidence="4">N-sulfoglucosamine sulfohydrolase</fullName>
        <ecNumber evidence="4">3.10.1.1</ecNumber>
    </submittedName>
</protein>
<organism evidence="4 5">
    <name type="scientific">Pseudonocardia alni</name>
    <name type="common">Amycolata alni</name>
    <dbReference type="NCBI Taxonomy" id="33907"/>
    <lineage>
        <taxon>Bacteria</taxon>
        <taxon>Bacillati</taxon>
        <taxon>Actinomycetota</taxon>
        <taxon>Actinomycetes</taxon>
        <taxon>Pseudonocardiales</taxon>
        <taxon>Pseudonocardiaceae</taxon>
        <taxon>Pseudonocardia</taxon>
    </lineage>
</organism>
<dbReference type="PANTHER" id="PTHR42693:SF53">
    <property type="entry name" value="ENDO-4-O-SULFATASE"/>
    <property type="match status" value="1"/>
</dbReference>
<dbReference type="RefSeq" id="WP_179762252.1">
    <property type="nucleotide sequence ID" value="NZ_BAAAJZ010000006.1"/>
</dbReference>
<dbReference type="Pfam" id="PF00884">
    <property type="entry name" value="Sulfatase"/>
    <property type="match status" value="1"/>
</dbReference>
<evidence type="ECO:0000313" key="5">
    <source>
        <dbReference type="Proteomes" id="UP000549695"/>
    </source>
</evidence>
<dbReference type="AlphaFoldDB" id="A0A852W613"/>
<proteinExistence type="inferred from homology"/>
<sequence length="457" mass="49653">MTASDRRPNILLITVDDMDARSPGCFGGPAGLTPHIDALAATGARFPEAHVVAAVCQPSRSAIMTGRYPHRNGAEGFEPIHDGVPVLTDALREAGYALGILGKVTHLAPVERFGWEHARDMAELGQGRDPGRYRAEAAAFLDTAVAADRPWFLMANMHDPHRPFHGSAAEAEKFGDDVGTAIPAPDLVPAVGEHPLPGFLPDLDGVATEYAQYLASVRRCDQVVGAVTAAVREHGGDRDTVVAFLSDNGMAFPFAKANCYLQSTRTPFVLVWPGVTTPGSVHEGDRFTMLDLLPTFCEVAGVPVPDGAGGSSLGPRLRDGAQPEPDRTVVTVFHETSAQGRYEMRCAQDSAHGYIWNAWSDGERQYRAENMHGLSWAAMQDSTDPSVRARREFYLRRAPEELYALRADPHALSDLATDTAHATVLDDYRERLRSWMTETGDPLLDRFEVEVLGRTAS</sequence>
<dbReference type="PANTHER" id="PTHR42693">
    <property type="entry name" value="ARYLSULFATASE FAMILY MEMBER"/>
    <property type="match status" value="1"/>
</dbReference>
<keyword evidence="5" id="KW-1185">Reference proteome</keyword>